<reference evidence="5 6" key="1">
    <citation type="submission" date="2020-07" db="EMBL/GenBank/DDBJ databases">
        <authorList>
            <person name="Feng H."/>
        </authorList>
    </citation>
    <scope>NUCLEOTIDE SEQUENCE [LARGE SCALE GENOMIC DNA]</scope>
    <source>
        <strain evidence="6">s-11</strain>
    </source>
</reference>
<organism evidence="5 6">
    <name type="scientific">Thermoactinomyces daqus</name>
    <dbReference type="NCBI Taxonomy" id="1329516"/>
    <lineage>
        <taxon>Bacteria</taxon>
        <taxon>Bacillati</taxon>
        <taxon>Bacillota</taxon>
        <taxon>Bacilli</taxon>
        <taxon>Bacillales</taxon>
        <taxon>Thermoactinomycetaceae</taxon>
        <taxon>Thermoactinomyces</taxon>
    </lineage>
</organism>
<evidence type="ECO:0000256" key="1">
    <source>
        <dbReference type="ARBA" id="ARBA00004924"/>
    </source>
</evidence>
<evidence type="ECO:0000259" key="4">
    <source>
        <dbReference type="Pfam" id="PF06276"/>
    </source>
</evidence>
<dbReference type="AlphaFoldDB" id="A0A7W1X7X2"/>
<dbReference type="Gene3D" id="1.10.510.40">
    <property type="match status" value="1"/>
</dbReference>
<dbReference type="InterPro" id="IPR037455">
    <property type="entry name" value="LucA/IucC-like"/>
</dbReference>
<dbReference type="RefSeq" id="WP_033101032.1">
    <property type="nucleotide sequence ID" value="NZ_JACEIP010000002.1"/>
</dbReference>
<evidence type="ECO:0000313" key="6">
    <source>
        <dbReference type="Proteomes" id="UP000530514"/>
    </source>
</evidence>
<dbReference type="PANTHER" id="PTHR34384">
    <property type="entry name" value="L-2,3-DIAMINOPROPANOATE--CITRATE LIGASE"/>
    <property type="match status" value="1"/>
</dbReference>
<evidence type="ECO:0000259" key="3">
    <source>
        <dbReference type="Pfam" id="PF04183"/>
    </source>
</evidence>
<dbReference type="PANTHER" id="PTHR34384:SF5">
    <property type="entry name" value="L-2,3-DIAMINOPROPANOATE--CITRATE LIGASE"/>
    <property type="match status" value="1"/>
</dbReference>
<comment type="caution">
    <text evidence="5">The sequence shown here is derived from an EMBL/GenBank/DDBJ whole genome shotgun (WGS) entry which is preliminary data.</text>
</comment>
<proteinExistence type="inferred from homology"/>
<feature type="domain" description="Aerobactin siderophore biosynthesis IucA/IucC N-terminal" evidence="3">
    <location>
        <begin position="147"/>
        <end position="384"/>
    </location>
</feature>
<dbReference type="Pfam" id="PF06276">
    <property type="entry name" value="FhuF"/>
    <property type="match status" value="1"/>
</dbReference>
<dbReference type="GO" id="GO:0016881">
    <property type="term" value="F:acid-amino acid ligase activity"/>
    <property type="evidence" value="ECO:0007669"/>
    <property type="project" value="UniProtKB-ARBA"/>
</dbReference>
<keyword evidence="6" id="KW-1185">Reference proteome</keyword>
<protein>
    <submittedName>
        <fullName evidence="5">IucA/IucC family siderophore biosynthesis protein</fullName>
    </submittedName>
</protein>
<accession>A0A7W1X7X2</accession>
<sequence length="605" mass="69495">MPDKTAEQASIEAFLNCYLRETGRYELVKKEQSPYRSLFAECPSDQLIICPLPHHGFNIIAPVKYWSLTGRHLFHFPLYYTTANGASHQLDLVTLAALVTKELAIFRNATGGQSELVYRALQSSDNIKSFIASRQADAHELYEPQFSFLDAEQSLIFGHLLHPTPKSRQGLSELDQALYSPEQKGKFPLHYFRAHRSIVKEDSALPQTATQLIKEELQNDPELDETFKNTCLQEDDYAILPLHPFQAEHLLRRPEVQKLLRQGLIEDLGVMGRAYSPTSSLRTLYHPQARFMLKCSLHIKITNSLRLNQRKELERGVEVSRILQSRIGKELAEQFPRFQIIQDPAYITLAIPGSKESGFEVCLRENPFTAGADENVTLIAGLVQDPIKGGKTRLFNIISELAEKEKRTNREVSLDWFRRYLNLSLRPLMWLYLRYGIALEAHQQNSLIRLYQGYPHQFFYRDNQGYYYCESTYPALKRILPGISKKSETVCADAVADERFCYYFFINHLFGLINVFGASSLIGEQELLNELKHELSRFLPWNRRPSTLLDNLLHNEKLSCKANLLTRFYEMDELAGPLESQSVYVQIANPLSKVVEKRHESSAGI</sequence>
<dbReference type="Proteomes" id="UP000530514">
    <property type="component" value="Unassembled WGS sequence"/>
</dbReference>
<gene>
    <name evidence="5" type="ORF">H1164_02055</name>
</gene>
<feature type="domain" description="Aerobactin siderophore biosynthesis IucA/IucC-like C-terminal" evidence="4">
    <location>
        <begin position="415"/>
        <end position="574"/>
    </location>
</feature>
<evidence type="ECO:0000313" key="5">
    <source>
        <dbReference type="EMBL" id="MBA4541687.1"/>
    </source>
</evidence>
<dbReference type="Pfam" id="PF04183">
    <property type="entry name" value="IucA_IucC"/>
    <property type="match status" value="1"/>
</dbReference>
<dbReference type="GO" id="GO:0019290">
    <property type="term" value="P:siderophore biosynthetic process"/>
    <property type="evidence" value="ECO:0007669"/>
    <property type="project" value="InterPro"/>
</dbReference>
<comment type="pathway">
    <text evidence="1">Siderophore biosynthesis.</text>
</comment>
<dbReference type="InterPro" id="IPR022770">
    <property type="entry name" value="IucA/IucC-like_C"/>
</dbReference>
<dbReference type="InterPro" id="IPR007310">
    <property type="entry name" value="Aerobactin_biosyn_IucA/IucC_N"/>
</dbReference>
<comment type="similarity">
    <text evidence="2">Belongs to the IucA/IucC family.</text>
</comment>
<dbReference type="OrthoDB" id="2989563at2"/>
<name>A0A7W1X7X2_9BACL</name>
<evidence type="ECO:0000256" key="2">
    <source>
        <dbReference type="ARBA" id="ARBA00007832"/>
    </source>
</evidence>
<dbReference type="EMBL" id="JACEIP010000002">
    <property type="protein sequence ID" value="MBA4541687.1"/>
    <property type="molecule type" value="Genomic_DNA"/>
</dbReference>